<evidence type="ECO:0000256" key="2">
    <source>
        <dbReference type="SAM" id="MobiDB-lite"/>
    </source>
</evidence>
<keyword evidence="1" id="KW-0175">Coiled coil</keyword>
<feature type="region of interest" description="Disordered" evidence="2">
    <location>
        <begin position="133"/>
        <end position="153"/>
    </location>
</feature>
<gene>
    <name evidence="3" type="ORF">SNAT2548_LOCUS32675</name>
</gene>
<reference evidence="3" key="1">
    <citation type="submission" date="2021-02" db="EMBL/GenBank/DDBJ databases">
        <authorList>
            <person name="Dougan E. K."/>
            <person name="Rhodes N."/>
            <person name="Thang M."/>
            <person name="Chan C."/>
        </authorList>
    </citation>
    <scope>NUCLEOTIDE SEQUENCE</scope>
</reference>
<dbReference type="AlphaFoldDB" id="A0A812UJE1"/>
<dbReference type="EMBL" id="CAJNDS010002721">
    <property type="protein sequence ID" value="CAE7573206.1"/>
    <property type="molecule type" value="Genomic_DNA"/>
</dbReference>
<feature type="region of interest" description="Disordered" evidence="2">
    <location>
        <begin position="62"/>
        <end position="101"/>
    </location>
</feature>
<feature type="compositionally biased region" description="Basic and acidic residues" evidence="2">
    <location>
        <begin position="428"/>
        <end position="441"/>
    </location>
</feature>
<evidence type="ECO:0008006" key="5">
    <source>
        <dbReference type="Google" id="ProtNLM"/>
    </source>
</evidence>
<feature type="coiled-coil region" evidence="1">
    <location>
        <begin position="105"/>
        <end position="132"/>
    </location>
</feature>
<feature type="compositionally biased region" description="Low complexity" evidence="2">
    <location>
        <begin position="85"/>
        <end position="95"/>
    </location>
</feature>
<feature type="region of interest" description="Disordered" evidence="2">
    <location>
        <begin position="284"/>
        <end position="375"/>
    </location>
</feature>
<dbReference type="OrthoDB" id="428598at2759"/>
<sequence length="595" mass="65225">MEQPRRMTQAMRFDTSFCMWRLAWHSLSVLRACAKSTLDSLCRPNFKKLGIRQSHLRPGRLHGACRQQPQHDIDKLPGSLLNSSDAGRQTTTARTTADEDDYAELRQARQDQEELERALHQAELHLREVQLQPDQGGDSADHPEDTGFTAPEQEKAEALVAEIRCFRRREQDAAEAQRLRQDELLQHLHLLEARGRDERWALREELTEACVHAEVLHSEISAEKKAREATLERLREEEVYLVGQVSEVQEEADHVSRSSYWSVHSESICSDWSEVARARAALEPFDISTPRGQASTPSPTEAESPGRTSLLSELRGSRRERTRASLAAYRPLQGGASMPDQGQPGSPEVPDASAVPGKARRGERHRSSLASFRSVDRLGQAKVGNTQASAAQGSAQRLSVIGEEEPAVPAASSELSGAALQEASGLPADKETSMPEAHEGAAESIESQSLGGASDDVAARCRGVLEWTLCPETGSATAQSSPRWAGPSLFQVEQMATGRKVFRLSQQLAGPVAEGLSIPLLAIAAVREDKEDPLGLVFVVRYKAVGERVQVHFRAATKESRSSWVSSLCQAIHEARLCAKPSKPPRVEAKVPEGA</sequence>
<evidence type="ECO:0000256" key="1">
    <source>
        <dbReference type="SAM" id="Coils"/>
    </source>
</evidence>
<accession>A0A812UJE1</accession>
<protein>
    <recommendedName>
        <fullName evidence="5">PH domain-containing protein</fullName>
    </recommendedName>
</protein>
<comment type="caution">
    <text evidence="3">The sequence shown here is derived from an EMBL/GenBank/DDBJ whole genome shotgun (WGS) entry which is preliminary data.</text>
</comment>
<feature type="region of interest" description="Disordered" evidence="2">
    <location>
        <begin position="424"/>
        <end position="452"/>
    </location>
</feature>
<evidence type="ECO:0000313" key="3">
    <source>
        <dbReference type="EMBL" id="CAE7573206.1"/>
    </source>
</evidence>
<name>A0A812UJE1_9DINO</name>
<keyword evidence="4" id="KW-1185">Reference proteome</keyword>
<feature type="compositionally biased region" description="Polar residues" evidence="2">
    <location>
        <begin position="290"/>
        <end position="301"/>
    </location>
</feature>
<dbReference type="CDD" id="cd00821">
    <property type="entry name" value="PH"/>
    <property type="match status" value="1"/>
</dbReference>
<dbReference type="Proteomes" id="UP000604046">
    <property type="component" value="Unassembled WGS sequence"/>
</dbReference>
<proteinExistence type="predicted"/>
<evidence type="ECO:0000313" key="4">
    <source>
        <dbReference type="Proteomes" id="UP000604046"/>
    </source>
</evidence>
<organism evidence="3 4">
    <name type="scientific">Symbiodinium natans</name>
    <dbReference type="NCBI Taxonomy" id="878477"/>
    <lineage>
        <taxon>Eukaryota</taxon>
        <taxon>Sar</taxon>
        <taxon>Alveolata</taxon>
        <taxon>Dinophyceae</taxon>
        <taxon>Suessiales</taxon>
        <taxon>Symbiodiniaceae</taxon>
        <taxon>Symbiodinium</taxon>
    </lineage>
</organism>